<sequence>MAAPTHLNLLRRGQSHQNVGLLSLPDDGWASWESRAASPEPPPLPASDMLDH</sequence>
<dbReference type="RefSeq" id="XP_001889790.1">
    <property type="nucleotide sequence ID" value="XM_001889755.1"/>
</dbReference>
<dbReference type="KEGG" id="lbc:LACBIDRAFT_316320"/>
<dbReference type="InParanoid" id="B0E0P8"/>
<keyword evidence="3" id="KW-1185">Reference proteome</keyword>
<name>B0E0P8_LACBS</name>
<dbReference type="AlphaFoldDB" id="B0E0P8"/>
<feature type="region of interest" description="Disordered" evidence="1">
    <location>
        <begin position="31"/>
        <end position="52"/>
    </location>
</feature>
<evidence type="ECO:0000256" key="1">
    <source>
        <dbReference type="SAM" id="MobiDB-lite"/>
    </source>
</evidence>
<evidence type="ECO:0000313" key="2">
    <source>
        <dbReference type="EMBL" id="EDQ99566.1"/>
    </source>
</evidence>
<reference evidence="2 3" key="1">
    <citation type="journal article" date="2008" name="Nature">
        <title>The genome of Laccaria bicolor provides insights into mycorrhizal symbiosis.</title>
        <authorList>
            <person name="Martin F."/>
            <person name="Aerts A."/>
            <person name="Ahren D."/>
            <person name="Brun A."/>
            <person name="Danchin E.G.J."/>
            <person name="Duchaussoy F."/>
            <person name="Gibon J."/>
            <person name="Kohler A."/>
            <person name="Lindquist E."/>
            <person name="Pereda V."/>
            <person name="Salamov A."/>
            <person name="Shapiro H.J."/>
            <person name="Wuyts J."/>
            <person name="Blaudez D."/>
            <person name="Buee M."/>
            <person name="Brokstein P."/>
            <person name="Canbaeck B."/>
            <person name="Cohen D."/>
            <person name="Courty P.E."/>
            <person name="Coutinho P.M."/>
            <person name="Delaruelle C."/>
            <person name="Detter J.C."/>
            <person name="Deveau A."/>
            <person name="DiFazio S."/>
            <person name="Duplessis S."/>
            <person name="Fraissinet-Tachet L."/>
            <person name="Lucic E."/>
            <person name="Frey-Klett P."/>
            <person name="Fourrey C."/>
            <person name="Feussner I."/>
            <person name="Gay G."/>
            <person name="Grimwood J."/>
            <person name="Hoegger P.J."/>
            <person name="Jain P."/>
            <person name="Kilaru S."/>
            <person name="Labbe J."/>
            <person name="Lin Y.C."/>
            <person name="Legue V."/>
            <person name="Le Tacon F."/>
            <person name="Marmeisse R."/>
            <person name="Melayah D."/>
            <person name="Montanini B."/>
            <person name="Muratet M."/>
            <person name="Nehls U."/>
            <person name="Niculita-Hirzel H."/>
            <person name="Oudot-Le Secq M.P."/>
            <person name="Peter M."/>
            <person name="Quesneville H."/>
            <person name="Rajashekar B."/>
            <person name="Reich M."/>
            <person name="Rouhier N."/>
            <person name="Schmutz J."/>
            <person name="Yin T."/>
            <person name="Chalot M."/>
            <person name="Henrissat B."/>
            <person name="Kuees U."/>
            <person name="Lucas S."/>
            <person name="Van de Peer Y."/>
            <person name="Podila G.K."/>
            <person name="Polle A."/>
            <person name="Pukkila P.J."/>
            <person name="Richardson P.M."/>
            <person name="Rouze P."/>
            <person name="Sanders I.R."/>
            <person name="Stajich J.E."/>
            <person name="Tunlid A."/>
            <person name="Tuskan G."/>
            <person name="Grigoriev I.V."/>
        </authorList>
    </citation>
    <scope>NUCLEOTIDE SEQUENCE [LARGE SCALE GENOMIC DNA]</scope>
    <source>
        <strain evidence="3">S238N-H82 / ATCC MYA-4686</strain>
    </source>
</reference>
<protein>
    <submittedName>
        <fullName evidence="2">Predicted protein</fullName>
    </submittedName>
</protein>
<organism evidence="3">
    <name type="scientific">Laccaria bicolor (strain S238N-H82 / ATCC MYA-4686)</name>
    <name type="common">Bicoloured deceiver</name>
    <name type="synonym">Laccaria laccata var. bicolor</name>
    <dbReference type="NCBI Taxonomy" id="486041"/>
    <lineage>
        <taxon>Eukaryota</taxon>
        <taxon>Fungi</taxon>
        <taxon>Dikarya</taxon>
        <taxon>Basidiomycota</taxon>
        <taxon>Agaricomycotina</taxon>
        <taxon>Agaricomycetes</taxon>
        <taxon>Agaricomycetidae</taxon>
        <taxon>Agaricales</taxon>
        <taxon>Agaricineae</taxon>
        <taxon>Hydnangiaceae</taxon>
        <taxon>Laccaria</taxon>
    </lineage>
</organism>
<evidence type="ECO:0000313" key="3">
    <source>
        <dbReference type="Proteomes" id="UP000001194"/>
    </source>
</evidence>
<dbReference type="Proteomes" id="UP000001194">
    <property type="component" value="Unassembled WGS sequence"/>
</dbReference>
<dbReference type="EMBL" id="DS547162">
    <property type="protein sequence ID" value="EDQ99566.1"/>
    <property type="molecule type" value="Genomic_DNA"/>
</dbReference>
<proteinExistence type="predicted"/>
<accession>B0E0P8</accession>
<dbReference type="HOGENOM" id="CLU_3087645_0_0_1"/>
<dbReference type="GeneID" id="6085461"/>
<gene>
    <name evidence="2" type="ORF">LACBIDRAFT_316320</name>
</gene>